<dbReference type="PANTHER" id="PTHR30146:SF109">
    <property type="entry name" value="HTH-TYPE TRANSCRIPTIONAL REGULATOR GALS"/>
    <property type="match status" value="1"/>
</dbReference>
<dbReference type="PROSITE" id="PS50932">
    <property type="entry name" value="HTH_LACI_2"/>
    <property type="match status" value="1"/>
</dbReference>
<dbReference type="SMART" id="SM00354">
    <property type="entry name" value="HTH_LACI"/>
    <property type="match status" value="1"/>
</dbReference>
<evidence type="ECO:0000256" key="3">
    <source>
        <dbReference type="ARBA" id="ARBA00023163"/>
    </source>
</evidence>
<dbReference type="InterPro" id="IPR010982">
    <property type="entry name" value="Lambda_DNA-bd_dom_sf"/>
</dbReference>
<dbReference type="GO" id="GO:0003700">
    <property type="term" value="F:DNA-binding transcription factor activity"/>
    <property type="evidence" value="ECO:0007669"/>
    <property type="project" value="TreeGrafter"/>
</dbReference>
<dbReference type="InterPro" id="IPR028082">
    <property type="entry name" value="Peripla_BP_I"/>
</dbReference>
<dbReference type="EMBL" id="WKRA01000001">
    <property type="protein sequence ID" value="MSD14674.1"/>
    <property type="molecule type" value="Genomic_DNA"/>
</dbReference>
<dbReference type="SUPFAM" id="SSF47413">
    <property type="entry name" value="lambda repressor-like DNA-binding domains"/>
    <property type="match status" value="1"/>
</dbReference>
<keyword evidence="1" id="KW-0805">Transcription regulation</keyword>
<protein>
    <submittedName>
        <fullName evidence="5">Substrate-binding domain-containing protein</fullName>
    </submittedName>
</protein>
<sequence>MGITAKELAKKLNLSATAVSMALNDKPGVSTQTRARIIKEAEKAGYDFSRLALKNNKTGDIYCVIYRAHNAILNYTPIFSELIDGMEQECRAKGYRLKTLQIYEKTDDVKRYLEDLRVNGCVGIILLGTEITASICNDFLALNIPMILLDSYFDSVSCSSVIINNSQGAYLATNYLIDRLGKQPGHLCSSYKIENFTERKNGFQRAVREHGMSVGKSISHELSPSIEGALSDMLEIIDRGDHLAECYFADNDLIAIGAIKALKLRGYSIPEDIAIIGFDNITEGKVIDPALTTIEIPRHFMGQTAARQLIQEIETPLPHTVKIEISTTLVKRFSV</sequence>
<evidence type="ECO:0000256" key="2">
    <source>
        <dbReference type="ARBA" id="ARBA00023125"/>
    </source>
</evidence>
<dbReference type="CDD" id="cd01392">
    <property type="entry name" value="HTH_LacI"/>
    <property type="match status" value="1"/>
</dbReference>
<evidence type="ECO:0000313" key="5">
    <source>
        <dbReference type="EMBL" id="MSD14674.1"/>
    </source>
</evidence>
<reference evidence="5 6" key="1">
    <citation type="journal article" date="2019" name="Nat. Med.">
        <title>A library of human gut bacterial isolates paired with longitudinal multiomics data enables mechanistic microbiome research.</title>
        <authorList>
            <person name="Poyet M."/>
            <person name="Groussin M."/>
            <person name="Gibbons S.M."/>
            <person name="Avila-Pacheco J."/>
            <person name="Jiang X."/>
            <person name="Kearney S.M."/>
            <person name="Perrotta A.R."/>
            <person name="Berdy B."/>
            <person name="Zhao S."/>
            <person name="Lieberman T.D."/>
            <person name="Swanson P.K."/>
            <person name="Smith M."/>
            <person name="Roesemann S."/>
            <person name="Alexander J.E."/>
            <person name="Rich S.A."/>
            <person name="Livny J."/>
            <person name="Vlamakis H."/>
            <person name="Clish C."/>
            <person name="Bullock K."/>
            <person name="Deik A."/>
            <person name="Scott J."/>
            <person name="Pierce K.A."/>
            <person name="Xavier R.J."/>
            <person name="Alm E.J."/>
        </authorList>
    </citation>
    <scope>NUCLEOTIDE SEQUENCE [LARGE SCALE GENOMIC DNA]</scope>
    <source>
        <strain evidence="5 6">BIOML-A3</strain>
    </source>
</reference>
<keyword evidence="3" id="KW-0804">Transcription</keyword>
<comment type="caution">
    <text evidence="5">The sequence shown here is derived from an EMBL/GenBank/DDBJ whole genome shotgun (WGS) entry which is preliminary data.</text>
</comment>
<dbReference type="Pfam" id="PF13377">
    <property type="entry name" value="Peripla_BP_3"/>
    <property type="match status" value="1"/>
</dbReference>
<name>A0A844DZ26_EUBRA</name>
<evidence type="ECO:0000313" key="6">
    <source>
        <dbReference type="Proteomes" id="UP000431304"/>
    </source>
</evidence>
<feature type="domain" description="HTH lacI-type" evidence="4">
    <location>
        <begin position="3"/>
        <end position="55"/>
    </location>
</feature>
<evidence type="ECO:0000256" key="1">
    <source>
        <dbReference type="ARBA" id="ARBA00023015"/>
    </source>
</evidence>
<dbReference type="InterPro" id="IPR000843">
    <property type="entry name" value="HTH_LacI"/>
</dbReference>
<evidence type="ECO:0000259" key="4">
    <source>
        <dbReference type="PROSITE" id="PS50932"/>
    </source>
</evidence>
<keyword evidence="2" id="KW-0238">DNA-binding</keyword>
<dbReference type="Gene3D" id="1.10.260.40">
    <property type="entry name" value="lambda repressor-like DNA-binding domains"/>
    <property type="match status" value="1"/>
</dbReference>
<dbReference type="RefSeq" id="WP_154314092.1">
    <property type="nucleotide sequence ID" value="NZ_JBKVAV010000004.1"/>
</dbReference>
<gene>
    <name evidence="5" type="ORF">GKE72_01010</name>
</gene>
<accession>A0A844DZ26</accession>
<dbReference type="Proteomes" id="UP000431304">
    <property type="component" value="Unassembled WGS sequence"/>
</dbReference>
<dbReference type="PANTHER" id="PTHR30146">
    <property type="entry name" value="LACI-RELATED TRANSCRIPTIONAL REPRESSOR"/>
    <property type="match status" value="1"/>
</dbReference>
<organism evidence="5 6">
    <name type="scientific">Eubacterium ramulus</name>
    <dbReference type="NCBI Taxonomy" id="39490"/>
    <lineage>
        <taxon>Bacteria</taxon>
        <taxon>Bacillati</taxon>
        <taxon>Bacillota</taxon>
        <taxon>Clostridia</taxon>
        <taxon>Eubacteriales</taxon>
        <taxon>Eubacteriaceae</taxon>
        <taxon>Eubacterium</taxon>
    </lineage>
</organism>
<dbReference type="InterPro" id="IPR046335">
    <property type="entry name" value="LacI/GalR-like_sensor"/>
</dbReference>
<proteinExistence type="predicted"/>
<dbReference type="SUPFAM" id="SSF53822">
    <property type="entry name" value="Periplasmic binding protein-like I"/>
    <property type="match status" value="1"/>
</dbReference>
<dbReference type="GO" id="GO:0000976">
    <property type="term" value="F:transcription cis-regulatory region binding"/>
    <property type="evidence" value="ECO:0007669"/>
    <property type="project" value="TreeGrafter"/>
</dbReference>
<dbReference type="Gene3D" id="3.40.50.2300">
    <property type="match status" value="2"/>
</dbReference>
<dbReference type="AlphaFoldDB" id="A0A844DZ26"/>